<evidence type="ECO:0000256" key="3">
    <source>
        <dbReference type="ARBA" id="ARBA00022729"/>
    </source>
</evidence>
<evidence type="ECO:0000256" key="1">
    <source>
        <dbReference type="ARBA" id="ARBA00004239"/>
    </source>
</evidence>
<reference evidence="14" key="1">
    <citation type="submission" date="2025-08" db="UniProtKB">
        <authorList>
            <consortium name="RefSeq"/>
        </authorList>
    </citation>
    <scope>IDENTIFICATION</scope>
</reference>
<dbReference type="PROSITE" id="PS50240">
    <property type="entry name" value="TRYPSIN_DOM"/>
    <property type="match status" value="1"/>
</dbReference>
<dbReference type="GeneID" id="114854663"/>
<comment type="subcellular location">
    <subcellularLocation>
        <location evidence="1">Secreted</location>
        <location evidence="1">Extracellular space</location>
    </subcellularLocation>
</comment>
<dbReference type="GO" id="GO:0005576">
    <property type="term" value="C:extracellular region"/>
    <property type="evidence" value="ECO:0007669"/>
    <property type="project" value="UniProtKB-SubCell"/>
</dbReference>
<evidence type="ECO:0000256" key="2">
    <source>
        <dbReference type="ARBA" id="ARBA00022670"/>
    </source>
</evidence>
<gene>
    <name evidence="14" type="primary">LOC114854663</name>
</gene>
<dbReference type="KEGG" id="bspl:114854663"/>
<keyword evidence="6" id="KW-0865">Zymogen</keyword>
<evidence type="ECO:0000256" key="8">
    <source>
        <dbReference type="ARBA" id="ARBA00036320"/>
    </source>
</evidence>
<dbReference type="PROSITE" id="PS00134">
    <property type="entry name" value="TRYPSIN_HIS"/>
    <property type="match status" value="1"/>
</dbReference>
<evidence type="ECO:0000256" key="11">
    <source>
        <dbReference type="SAM" id="SignalP"/>
    </source>
</evidence>
<feature type="signal peptide" evidence="11">
    <location>
        <begin position="1"/>
        <end position="22"/>
    </location>
</feature>
<dbReference type="SMART" id="SM00020">
    <property type="entry name" value="Tryp_SPc"/>
    <property type="match status" value="1"/>
</dbReference>
<proteinExistence type="predicted"/>
<dbReference type="EC" id="3.4.21.4" evidence="9"/>
<dbReference type="InterPro" id="IPR043504">
    <property type="entry name" value="Peptidase_S1_PA_chymotrypsin"/>
</dbReference>
<evidence type="ECO:0000256" key="4">
    <source>
        <dbReference type="ARBA" id="ARBA00022801"/>
    </source>
</evidence>
<dbReference type="InterPro" id="IPR001314">
    <property type="entry name" value="Peptidase_S1A"/>
</dbReference>
<evidence type="ECO:0000259" key="12">
    <source>
        <dbReference type="PROSITE" id="PS50240"/>
    </source>
</evidence>
<name>A0A6P7MFK8_BETSP</name>
<keyword evidence="5 10" id="KW-0720">Serine protease</keyword>
<sequence>MSGHYRLAAAVLLLILNDQAHTGRIIGGREAVPHSRPYMALLEMLMQNGQTKYCGGFLLNEDFVMTAAHCQAKSYTVLLGVHNSLNIHEKRQNISVEQAFPNRNYNKNSFNNDIMLLKLSSKAQFNEYVKPLALAERDNGSLPEQCIVSGWGRSHKDTIYLSTVLLEVNVTLIDYKLCTMERFYCSQGKTGPAEGDSGGPLVCEDGKAFGVVSSNFKPSSGGPTIYRYAKIPENNGWIKWTMTQHGSIH</sequence>
<dbReference type="CDD" id="cd00190">
    <property type="entry name" value="Tryp_SPc"/>
    <property type="match status" value="1"/>
</dbReference>
<dbReference type="Proteomes" id="UP000515150">
    <property type="component" value="Chromosome 4"/>
</dbReference>
<keyword evidence="2 10" id="KW-0645">Protease</keyword>
<evidence type="ECO:0000256" key="10">
    <source>
        <dbReference type="RuleBase" id="RU363034"/>
    </source>
</evidence>
<keyword evidence="4 10" id="KW-0378">Hydrolase</keyword>
<dbReference type="InParanoid" id="A0A6P7MFK8"/>
<evidence type="ECO:0000313" key="14">
    <source>
        <dbReference type="RefSeq" id="XP_029005108.1"/>
    </source>
</evidence>
<dbReference type="InterPro" id="IPR018114">
    <property type="entry name" value="TRYPSIN_HIS"/>
</dbReference>
<dbReference type="PROSITE" id="PS00135">
    <property type="entry name" value="TRYPSIN_SER"/>
    <property type="match status" value="1"/>
</dbReference>
<dbReference type="PANTHER" id="PTHR24271:SF81">
    <property type="entry name" value="GRANZYME B"/>
    <property type="match status" value="1"/>
</dbReference>
<dbReference type="PANTHER" id="PTHR24271">
    <property type="entry name" value="KALLIKREIN-RELATED"/>
    <property type="match status" value="1"/>
</dbReference>
<dbReference type="FunFam" id="2.40.10.10:FF:000005">
    <property type="entry name" value="Serine protease 37"/>
    <property type="match status" value="1"/>
</dbReference>
<evidence type="ECO:0000256" key="6">
    <source>
        <dbReference type="ARBA" id="ARBA00023145"/>
    </source>
</evidence>
<organism evidence="13 14">
    <name type="scientific">Betta splendens</name>
    <name type="common">Siamese fighting fish</name>
    <dbReference type="NCBI Taxonomy" id="158456"/>
    <lineage>
        <taxon>Eukaryota</taxon>
        <taxon>Metazoa</taxon>
        <taxon>Chordata</taxon>
        <taxon>Craniata</taxon>
        <taxon>Vertebrata</taxon>
        <taxon>Euteleostomi</taxon>
        <taxon>Actinopterygii</taxon>
        <taxon>Neopterygii</taxon>
        <taxon>Teleostei</taxon>
        <taxon>Neoteleostei</taxon>
        <taxon>Acanthomorphata</taxon>
        <taxon>Anabantaria</taxon>
        <taxon>Anabantiformes</taxon>
        <taxon>Anabantoidei</taxon>
        <taxon>Osphronemidae</taxon>
        <taxon>Betta</taxon>
    </lineage>
</organism>
<keyword evidence="3 11" id="KW-0732">Signal</keyword>
<dbReference type="FunCoup" id="A0A6P7MFK8">
    <property type="interactions" value="6"/>
</dbReference>
<dbReference type="Pfam" id="PF00089">
    <property type="entry name" value="Trypsin"/>
    <property type="match status" value="1"/>
</dbReference>
<accession>A0A6P7MFK8</accession>
<dbReference type="GO" id="GO:0006508">
    <property type="term" value="P:proteolysis"/>
    <property type="evidence" value="ECO:0007669"/>
    <property type="project" value="UniProtKB-KW"/>
</dbReference>
<dbReference type="SUPFAM" id="SSF50494">
    <property type="entry name" value="Trypsin-like serine proteases"/>
    <property type="match status" value="1"/>
</dbReference>
<evidence type="ECO:0000256" key="7">
    <source>
        <dbReference type="ARBA" id="ARBA00023157"/>
    </source>
</evidence>
<dbReference type="OrthoDB" id="5565075at2759"/>
<dbReference type="RefSeq" id="XP_029005108.1">
    <property type="nucleotide sequence ID" value="XM_029149275.3"/>
</dbReference>
<evidence type="ECO:0000256" key="5">
    <source>
        <dbReference type="ARBA" id="ARBA00022825"/>
    </source>
</evidence>
<evidence type="ECO:0000313" key="13">
    <source>
        <dbReference type="Proteomes" id="UP000515150"/>
    </source>
</evidence>
<dbReference type="Gene3D" id="2.40.10.10">
    <property type="entry name" value="Trypsin-like serine proteases"/>
    <property type="match status" value="2"/>
</dbReference>
<protein>
    <recommendedName>
        <fullName evidence="9">trypsin</fullName>
        <ecNumber evidence="9">3.4.21.4</ecNumber>
    </recommendedName>
</protein>
<feature type="domain" description="Peptidase S1" evidence="12">
    <location>
        <begin position="25"/>
        <end position="243"/>
    </location>
</feature>
<dbReference type="InterPro" id="IPR001254">
    <property type="entry name" value="Trypsin_dom"/>
</dbReference>
<evidence type="ECO:0000256" key="9">
    <source>
        <dbReference type="ARBA" id="ARBA00038868"/>
    </source>
</evidence>
<dbReference type="PRINTS" id="PR00722">
    <property type="entry name" value="CHYMOTRYPSIN"/>
</dbReference>
<comment type="catalytic activity">
    <reaction evidence="8">
        <text>Preferential cleavage: Arg-|-Xaa, Lys-|-Xaa.</text>
        <dbReference type="EC" id="3.4.21.4"/>
    </reaction>
</comment>
<keyword evidence="13" id="KW-1185">Reference proteome</keyword>
<dbReference type="InterPro" id="IPR033116">
    <property type="entry name" value="TRYPSIN_SER"/>
</dbReference>
<dbReference type="InterPro" id="IPR009003">
    <property type="entry name" value="Peptidase_S1_PA"/>
</dbReference>
<feature type="chain" id="PRO_5028460589" description="trypsin" evidence="11">
    <location>
        <begin position="23"/>
        <end position="249"/>
    </location>
</feature>
<keyword evidence="7" id="KW-1015">Disulfide bond</keyword>
<dbReference type="GO" id="GO:0004252">
    <property type="term" value="F:serine-type endopeptidase activity"/>
    <property type="evidence" value="ECO:0007669"/>
    <property type="project" value="UniProtKB-EC"/>
</dbReference>
<dbReference type="AlphaFoldDB" id="A0A6P7MFK8"/>